<feature type="domain" description="DUF2423" evidence="2">
    <location>
        <begin position="1"/>
        <end position="46"/>
    </location>
</feature>
<dbReference type="Pfam" id="PF10338">
    <property type="entry name" value="YBL028C_N"/>
    <property type="match status" value="1"/>
</dbReference>
<dbReference type="PANTHER" id="PTHR28219">
    <property type="entry name" value="UPF0642 PROTEIN YBL028C"/>
    <property type="match status" value="1"/>
</dbReference>
<dbReference type="Proteomes" id="UP001217754">
    <property type="component" value="Chromosome 1"/>
</dbReference>
<keyword evidence="4" id="KW-1185">Reference proteome</keyword>
<dbReference type="AlphaFoldDB" id="A0AAF0EUW1"/>
<accession>A0AAF0EUW1</accession>
<reference evidence="3" key="1">
    <citation type="submission" date="2023-03" db="EMBL/GenBank/DDBJ databases">
        <title>Mating type loci evolution in Malassezia.</title>
        <authorList>
            <person name="Coelho M.A."/>
        </authorList>
    </citation>
    <scope>NUCLEOTIDE SEQUENCE</scope>
    <source>
        <strain evidence="3">CBS 9431</strain>
    </source>
</reference>
<dbReference type="InterPro" id="IPR019434">
    <property type="entry name" value="DUF2423"/>
</dbReference>
<sequence>MAKGLRSSSKLAARNRKRYTDSSDYAVTAAARLNQVSSRLQQRVRAPKEDHDDEDDDEMADDAAATPAPEANMQEDGEQGEPKKISTSGPRGSRNELWRKKHNKKGTKNGGRAKRRK</sequence>
<protein>
    <recommendedName>
        <fullName evidence="2">DUF2423 domain-containing protein</fullName>
    </recommendedName>
</protein>
<dbReference type="GO" id="GO:0030687">
    <property type="term" value="C:preribosome, large subunit precursor"/>
    <property type="evidence" value="ECO:0007669"/>
    <property type="project" value="TreeGrafter"/>
</dbReference>
<dbReference type="PANTHER" id="PTHR28219:SF1">
    <property type="entry name" value="UPF0642 PROTEIN YBL028C"/>
    <property type="match status" value="1"/>
</dbReference>
<organism evidence="3 4">
    <name type="scientific">Malassezia japonica</name>
    <dbReference type="NCBI Taxonomy" id="223818"/>
    <lineage>
        <taxon>Eukaryota</taxon>
        <taxon>Fungi</taxon>
        <taxon>Dikarya</taxon>
        <taxon>Basidiomycota</taxon>
        <taxon>Ustilaginomycotina</taxon>
        <taxon>Malasseziomycetes</taxon>
        <taxon>Malasseziales</taxon>
        <taxon>Malasseziaceae</taxon>
        <taxon>Malassezia</taxon>
    </lineage>
</organism>
<evidence type="ECO:0000256" key="1">
    <source>
        <dbReference type="SAM" id="MobiDB-lite"/>
    </source>
</evidence>
<feature type="compositionally biased region" description="Acidic residues" evidence="1">
    <location>
        <begin position="51"/>
        <end position="61"/>
    </location>
</feature>
<dbReference type="GeneID" id="85224172"/>
<evidence type="ECO:0000313" key="4">
    <source>
        <dbReference type="Proteomes" id="UP001217754"/>
    </source>
</evidence>
<dbReference type="EMBL" id="CP119958">
    <property type="protein sequence ID" value="WFD37578.1"/>
    <property type="molecule type" value="Genomic_DNA"/>
</dbReference>
<dbReference type="RefSeq" id="XP_060120475.1">
    <property type="nucleotide sequence ID" value="XM_060264492.1"/>
</dbReference>
<name>A0AAF0EUW1_9BASI</name>
<feature type="region of interest" description="Disordered" evidence="1">
    <location>
        <begin position="1"/>
        <end position="117"/>
    </location>
</feature>
<gene>
    <name evidence="3" type="ORF">MJAP1_000523</name>
</gene>
<proteinExistence type="predicted"/>
<feature type="compositionally biased region" description="Polar residues" evidence="1">
    <location>
        <begin position="1"/>
        <end position="10"/>
    </location>
</feature>
<evidence type="ECO:0000313" key="3">
    <source>
        <dbReference type="EMBL" id="WFD37578.1"/>
    </source>
</evidence>
<evidence type="ECO:0000259" key="2">
    <source>
        <dbReference type="Pfam" id="PF10338"/>
    </source>
</evidence>
<feature type="compositionally biased region" description="Low complexity" evidence="1">
    <location>
        <begin position="62"/>
        <end position="71"/>
    </location>
</feature>
<feature type="compositionally biased region" description="Basic residues" evidence="1">
    <location>
        <begin position="99"/>
        <end position="117"/>
    </location>
</feature>